<name>A0ABU3A6T7_9FLAO</name>
<evidence type="ECO:0000313" key="2">
    <source>
        <dbReference type="EMBL" id="MDT0605886.1"/>
    </source>
</evidence>
<keyword evidence="1" id="KW-0732">Signal</keyword>
<feature type="chain" id="PRO_5045803913" description="Lipocalin-like domain-containing protein" evidence="1">
    <location>
        <begin position="20"/>
        <end position="142"/>
    </location>
</feature>
<dbReference type="PROSITE" id="PS51257">
    <property type="entry name" value="PROKAR_LIPOPROTEIN"/>
    <property type="match status" value="1"/>
</dbReference>
<dbReference type="RefSeq" id="WP_311349451.1">
    <property type="nucleotide sequence ID" value="NZ_JAVRHR010000001.1"/>
</dbReference>
<sequence>MYKIIIVSLILLSAACSGTNDNQVLEEGFPQTWKLVQVNAGMSGVIYNEDNLPWEENLILNEGNTFNRTRIVENLTLNASGEFRFLEVNNETQLLLAHDESSQLVENCSRDKDEILRVISFNQLSGGSLPCDGPGLLYRRIQ</sequence>
<evidence type="ECO:0000313" key="3">
    <source>
        <dbReference type="Proteomes" id="UP001255246"/>
    </source>
</evidence>
<accession>A0ABU3A6T7</accession>
<proteinExistence type="predicted"/>
<organism evidence="2 3">
    <name type="scientific">Croceitalea rosinachiae</name>
    <dbReference type="NCBI Taxonomy" id="3075596"/>
    <lineage>
        <taxon>Bacteria</taxon>
        <taxon>Pseudomonadati</taxon>
        <taxon>Bacteroidota</taxon>
        <taxon>Flavobacteriia</taxon>
        <taxon>Flavobacteriales</taxon>
        <taxon>Flavobacteriaceae</taxon>
        <taxon>Croceitalea</taxon>
    </lineage>
</organism>
<dbReference type="EMBL" id="JAVRHR010000001">
    <property type="protein sequence ID" value="MDT0605886.1"/>
    <property type="molecule type" value="Genomic_DNA"/>
</dbReference>
<keyword evidence="3" id="KW-1185">Reference proteome</keyword>
<reference evidence="2 3" key="1">
    <citation type="submission" date="2023-09" db="EMBL/GenBank/DDBJ databases">
        <authorList>
            <person name="Rey-Velasco X."/>
        </authorList>
    </citation>
    <scope>NUCLEOTIDE SEQUENCE [LARGE SCALE GENOMIC DNA]</scope>
    <source>
        <strain evidence="2 3">F388</strain>
    </source>
</reference>
<comment type="caution">
    <text evidence="2">The sequence shown here is derived from an EMBL/GenBank/DDBJ whole genome shotgun (WGS) entry which is preliminary data.</text>
</comment>
<evidence type="ECO:0000256" key="1">
    <source>
        <dbReference type="SAM" id="SignalP"/>
    </source>
</evidence>
<gene>
    <name evidence="2" type="ORF">RM706_02540</name>
</gene>
<feature type="signal peptide" evidence="1">
    <location>
        <begin position="1"/>
        <end position="19"/>
    </location>
</feature>
<protein>
    <recommendedName>
        <fullName evidence="4">Lipocalin-like domain-containing protein</fullName>
    </recommendedName>
</protein>
<dbReference type="Proteomes" id="UP001255246">
    <property type="component" value="Unassembled WGS sequence"/>
</dbReference>
<evidence type="ECO:0008006" key="4">
    <source>
        <dbReference type="Google" id="ProtNLM"/>
    </source>
</evidence>